<sequence length="171" mass="18512">MGNIGAELRLILDRLRTVVEMDTTPGYWVGDTEAERRKAIDLRTGHHLARQAAQTARRGLDLWDAGDAEGAAECLDEVIGMLGYLRRAGVDLDGKPTYGRPPSDRDAQFAKLVDAKRAATGAGLTDSLFAVLGENPDVARRFVTRDPESLAKAYRRGRKALAGFSSLSAGK</sequence>
<proteinExistence type="predicted"/>
<dbReference type="EMBL" id="JAOVQN010000036">
    <property type="protein sequence ID" value="MCU9840366.1"/>
    <property type="molecule type" value="Genomic_DNA"/>
</dbReference>
<keyword evidence="2" id="KW-1185">Reference proteome</keyword>
<reference evidence="1 2" key="1">
    <citation type="submission" date="2022-10" db="EMBL/GenBank/DDBJ databases">
        <title>Ruegeria sp. nov., isolated from ocean surface water.</title>
        <authorList>
            <person name="He W."/>
            <person name="Wang L."/>
            <person name="Zhang D.-F."/>
        </authorList>
    </citation>
    <scope>NUCLEOTIDE SEQUENCE [LARGE SCALE GENOMIC DNA]</scope>
    <source>
        <strain evidence="1 2">WL0004</strain>
    </source>
</reference>
<comment type="caution">
    <text evidence="1">The sequence shown here is derived from an EMBL/GenBank/DDBJ whole genome shotgun (WGS) entry which is preliminary data.</text>
</comment>
<dbReference type="Proteomes" id="UP001321014">
    <property type="component" value="Unassembled WGS sequence"/>
</dbReference>
<dbReference type="RefSeq" id="WP_263390238.1">
    <property type="nucleotide sequence ID" value="NZ_JAOVQN010000036.1"/>
</dbReference>
<protein>
    <submittedName>
        <fullName evidence="1">Uncharacterized protein</fullName>
    </submittedName>
</protein>
<evidence type="ECO:0000313" key="2">
    <source>
        <dbReference type="Proteomes" id="UP001321014"/>
    </source>
</evidence>
<name>A0ABT2WWT5_9RHOB</name>
<gene>
    <name evidence="1" type="ORF">OEZ49_21665</name>
</gene>
<evidence type="ECO:0000313" key="1">
    <source>
        <dbReference type="EMBL" id="MCU9840366.1"/>
    </source>
</evidence>
<accession>A0ABT2WWT5</accession>
<organism evidence="1 2">
    <name type="scientific">Ruegeria marisflavi</name>
    <dbReference type="NCBI Taxonomy" id="2984152"/>
    <lineage>
        <taxon>Bacteria</taxon>
        <taxon>Pseudomonadati</taxon>
        <taxon>Pseudomonadota</taxon>
        <taxon>Alphaproteobacteria</taxon>
        <taxon>Rhodobacterales</taxon>
        <taxon>Roseobacteraceae</taxon>
        <taxon>Ruegeria</taxon>
    </lineage>
</organism>